<protein>
    <submittedName>
        <fullName evidence="2">NrfJ</fullName>
    </submittedName>
</protein>
<feature type="signal peptide" evidence="1">
    <location>
        <begin position="1"/>
        <end position="23"/>
    </location>
</feature>
<dbReference type="RefSeq" id="WP_059747853.1">
    <property type="nucleotide sequence ID" value="NZ_JBOZOX010000023.1"/>
</dbReference>
<feature type="chain" id="PRO_5007125804" evidence="1">
    <location>
        <begin position="24"/>
        <end position="100"/>
    </location>
</feature>
<comment type="caution">
    <text evidence="2">The sequence shown here is derived from an EMBL/GenBank/DDBJ whole genome shotgun (WGS) entry which is preliminary data.</text>
</comment>
<reference evidence="2 3" key="1">
    <citation type="submission" date="2016-01" db="EMBL/GenBank/DDBJ databases">
        <title>Draft genome of the antarctic isolate Shewanella frigidimarina Ag06-30.</title>
        <authorList>
            <person name="Parmeciano Di Noto G."/>
            <person name="Vazquez S."/>
            <person name="Mac Cormack W."/>
            <person name="Iriarte A."/>
            <person name="Quiroga C."/>
        </authorList>
    </citation>
    <scope>NUCLEOTIDE SEQUENCE [LARGE SCALE GENOMIC DNA]</scope>
    <source>
        <strain evidence="2 3">Ag06-30</strain>
    </source>
</reference>
<proteinExistence type="predicted"/>
<organism evidence="2">
    <name type="scientific">Shewanella frigidimarina</name>
    <dbReference type="NCBI Taxonomy" id="56812"/>
    <lineage>
        <taxon>Bacteria</taxon>
        <taxon>Pseudomonadati</taxon>
        <taxon>Pseudomonadota</taxon>
        <taxon>Gammaproteobacteria</taxon>
        <taxon>Alteromonadales</taxon>
        <taxon>Shewanellaceae</taxon>
        <taxon>Shewanella</taxon>
    </lineage>
</organism>
<dbReference type="AlphaFoldDB" id="A0A106BWS8"/>
<evidence type="ECO:0000313" key="2">
    <source>
        <dbReference type="EMBL" id="KVW99890.1"/>
    </source>
</evidence>
<dbReference type="EMBL" id="LRDC01000079">
    <property type="protein sequence ID" value="KVW99890.1"/>
    <property type="molecule type" value="Genomic_DNA"/>
</dbReference>
<accession>A0A106BWS8</accession>
<gene>
    <name evidence="2" type="ORF">AWJ07_10080</name>
</gene>
<evidence type="ECO:0000256" key="1">
    <source>
        <dbReference type="SAM" id="SignalP"/>
    </source>
</evidence>
<dbReference type="Proteomes" id="UP000055702">
    <property type="component" value="Unassembled WGS sequence"/>
</dbReference>
<keyword evidence="1" id="KW-0732">Signal</keyword>
<sequence length="100" mass="10897">MKAKLIAFAAAATLAMGVSSVWAQGALHQGEVLDTMNGGGYTYVQLKEADKTYWAAGPQTEVAKGDKVEVSEQMWMSDFKSSSLNRTFDKIMFVGNINKK</sequence>
<evidence type="ECO:0000313" key="3">
    <source>
        <dbReference type="Proteomes" id="UP000055702"/>
    </source>
</evidence>
<name>A0A106BWS8_SHEFR</name>